<sequence>MAWPRAITIDQTIEATEYSLTDTNYAVPHTVTIKGTYRDSQMRAGSYEGTFSISGIPSTQNAIAKIDEINPQGTNRVYYFLNDTEYIWPGEVCDFCCNKDFSSGALTLMDIKYHSDSISGTWPGEKGRILVWPADSRAEAIAMFDSMYHIDDK</sequence>
<comment type="caution">
    <text evidence="1">The sequence shown here is derived from an EMBL/GenBank/DDBJ whole genome shotgun (WGS) entry which is preliminary data.</text>
</comment>
<dbReference type="EMBL" id="VSSQ01013551">
    <property type="protein sequence ID" value="MPM51742.1"/>
    <property type="molecule type" value="Genomic_DNA"/>
</dbReference>
<proteinExistence type="predicted"/>
<organism evidence="1">
    <name type="scientific">bioreactor metagenome</name>
    <dbReference type="NCBI Taxonomy" id="1076179"/>
    <lineage>
        <taxon>unclassified sequences</taxon>
        <taxon>metagenomes</taxon>
        <taxon>ecological metagenomes</taxon>
    </lineage>
</organism>
<evidence type="ECO:0000313" key="1">
    <source>
        <dbReference type="EMBL" id="MPM51742.1"/>
    </source>
</evidence>
<gene>
    <name evidence="1" type="ORF">SDC9_98493</name>
</gene>
<name>A0A645AEX1_9ZZZZ</name>
<reference evidence="1" key="1">
    <citation type="submission" date="2019-08" db="EMBL/GenBank/DDBJ databases">
        <authorList>
            <person name="Kucharzyk K."/>
            <person name="Murdoch R.W."/>
            <person name="Higgins S."/>
            <person name="Loffler F."/>
        </authorList>
    </citation>
    <scope>NUCLEOTIDE SEQUENCE</scope>
</reference>
<protein>
    <submittedName>
        <fullName evidence="1">Uncharacterized protein</fullName>
    </submittedName>
</protein>
<dbReference type="AlphaFoldDB" id="A0A645AEX1"/>
<accession>A0A645AEX1</accession>